<gene>
    <name evidence="5" type="primary">tusE</name>
    <name evidence="5" type="ORF">GJQ55_06405</name>
</gene>
<reference evidence="5 6" key="1">
    <citation type="submission" date="2019-11" db="EMBL/GenBank/DDBJ databases">
        <title>Venatorbacter sp. nov. a predator of Campylobacter and other Gram-negative bacteria.</title>
        <authorList>
            <person name="Saeedi A."/>
            <person name="Cummings N.J."/>
            <person name="Connerton I.F."/>
            <person name="Connerton P.L."/>
        </authorList>
    </citation>
    <scope>NUCLEOTIDE SEQUENCE [LARGE SCALE GENOMIC DNA]</scope>
    <source>
        <strain evidence="5">XL5</strain>
    </source>
</reference>
<dbReference type="GO" id="GO:0097163">
    <property type="term" value="F:sulfur carrier activity"/>
    <property type="evidence" value="ECO:0007669"/>
    <property type="project" value="TreeGrafter"/>
</dbReference>
<dbReference type="EC" id="2.8.1.-" evidence="3"/>
<dbReference type="Pfam" id="PF04358">
    <property type="entry name" value="DsrC"/>
    <property type="match status" value="1"/>
</dbReference>
<evidence type="ECO:0000256" key="1">
    <source>
        <dbReference type="ARBA" id="ARBA00004496"/>
    </source>
</evidence>
<evidence type="ECO:0000313" key="6">
    <source>
        <dbReference type="Proteomes" id="UP000596074"/>
    </source>
</evidence>
<dbReference type="AlphaFoldDB" id="A0A9X7UY01"/>
<evidence type="ECO:0000256" key="4">
    <source>
        <dbReference type="PIRSR" id="PIRSR006223-50"/>
    </source>
</evidence>
<dbReference type="InterPro" id="IPR007453">
    <property type="entry name" value="DsrC/TusE"/>
</dbReference>
<keyword evidence="6" id="KW-1185">Reference proteome</keyword>
<dbReference type="GO" id="GO:0016740">
    <property type="term" value="F:transferase activity"/>
    <property type="evidence" value="ECO:0007669"/>
    <property type="project" value="UniProtKB-KW"/>
</dbReference>
<dbReference type="PIRSF" id="PIRSF006223">
    <property type="entry name" value="DsrC_TusE"/>
    <property type="match status" value="1"/>
</dbReference>
<feature type="active site" description="Cysteine persulfide intermediate" evidence="4">
    <location>
        <position position="103"/>
    </location>
</feature>
<comment type="function">
    <text evidence="3">Part of a sulfur-relay system.</text>
</comment>
<dbReference type="InterPro" id="IPR025526">
    <property type="entry name" value="DsrC-like_dom_sf"/>
</dbReference>
<evidence type="ECO:0000313" key="5">
    <source>
        <dbReference type="EMBL" id="QQD24130.1"/>
    </source>
</evidence>
<sequence>MTLPALDKDGFLANLHDWNPTVAEQLAAQESITLTPAHWEILNALRDFYAEFDLSPAMRPLTRYLKEKLGAEKSSSIYLLTLFPGSPAKVAARIAGLPRPENCL</sequence>
<dbReference type="Proteomes" id="UP000596074">
    <property type="component" value="Chromosome"/>
</dbReference>
<dbReference type="InterPro" id="IPR042072">
    <property type="entry name" value="DsrC-like_C"/>
</dbReference>
<dbReference type="Gene3D" id="1.10.10.370">
    <property type="entry name" value="DsrC-like protein, C-terminal domain"/>
    <property type="match status" value="1"/>
</dbReference>
<protein>
    <recommendedName>
        <fullName evidence="3">Sulfurtransferase</fullName>
        <ecNumber evidence="3">2.8.1.-</ecNumber>
    </recommendedName>
</protein>
<proteinExistence type="inferred from homology"/>
<dbReference type="NCBIfam" id="TIGR03342">
    <property type="entry name" value="dsrC_tusE_dsvC"/>
    <property type="match status" value="1"/>
</dbReference>
<keyword evidence="3" id="KW-0808">Transferase</keyword>
<dbReference type="EMBL" id="CP046056">
    <property type="protein sequence ID" value="QQD24130.1"/>
    <property type="molecule type" value="Genomic_DNA"/>
</dbReference>
<dbReference type="PANTHER" id="PTHR37010:SF1">
    <property type="entry name" value="SULFURTRANSFERASE TUSE"/>
    <property type="match status" value="1"/>
</dbReference>
<evidence type="ECO:0000256" key="3">
    <source>
        <dbReference type="PIRNR" id="PIRNR006223"/>
    </source>
</evidence>
<name>A0A9X7UY01_9GAMM</name>
<dbReference type="RefSeq" id="WP_228346686.1">
    <property type="nucleotide sequence ID" value="NZ_CP046056.1"/>
</dbReference>
<organism evidence="5 6">
    <name type="scientific">Venatoribacter cucullus</name>
    <dbReference type="NCBI Taxonomy" id="2661630"/>
    <lineage>
        <taxon>Bacteria</taxon>
        <taxon>Pseudomonadati</taxon>
        <taxon>Pseudomonadota</taxon>
        <taxon>Gammaproteobacteria</taxon>
        <taxon>Oceanospirillales</taxon>
        <taxon>Oceanospirillaceae</taxon>
        <taxon>Venatoribacter</taxon>
    </lineage>
</organism>
<dbReference type="GO" id="GO:0002143">
    <property type="term" value="P:tRNA wobble position uridine thiolation"/>
    <property type="evidence" value="ECO:0007669"/>
    <property type="project" value="TreeGrafter"/>
</dbReference>
<dbReference type="Gene3D" id="3.30.1420.10">
    <property type="match status" value="1"/>
</dbReference>
<accession>A0A9X7UY01</accession>
<evidence type="ECO:0000256" key="2">
    <source>
        <dbReference type="ARBA" id="ARBA00022490"/>
    </source>
</evidence>
<keyword evidence="2" id="KW-0963">Cytoplasm</keyword>
<dbReference type="GO" id="GO:0005737">
    <property type="term" value="C:cytoplasm"/>
    <property type="evidence" value="ECO:0007669"/>
    <property type="project" value="UniProtKB-SubCell"/>
</dbReference>
<dbReference type="KEGG" id="vcw:GJQ55_06405"/>
<comment type="similarity">
    <text evidence="3">Belongs to the dsrC/tusE family.</text>
</comment>
<dbReference type="InterPro" id="IPR043163">
    <property type="entry name" value="DsrC-like_N"/>
</dbReference>
<dbReference type="SUPFAM" id="SSF69721">
    <property type="entry name" value="DsrC, the gamma subunit of dissimilatory sulfite reductase"/>
    <property type="match status" value="1"/>
</dbReference>
<comment type="subcellular location">
    <subcellularLocation>
        <location evidence="1">Cytoplasm</location>
    </subcellularLocation>
</comment>
<dbReference type="PANTHER" id="PTHR37010">
    <property type="entry name" value="SULFURTRANSFERASE TUSE"/>
    <property type="match status" value="1"/>
</dbReference>